<evidence type="ECO:0000256" key="7">
    <source>
        <dbReference type="SAM" id="MobiDB-lite"/>
    </source>
</evidence>
<dbReference type="GO" id="GO:0005886">
    <property type="term" value="C:plasma membrane"/>
    <property type="evidence" value="ECO:0007669"/>
    <property type="project" value="TreeGrafter"/>
</dbReference>
<feature type="region of interest" description="Disordered" evidence="7">
    <location>
        <begin position="325"/>
        <end position="346"/>
    </location>
</feature>
<comment type="catalytic activity">
    <reaction evidence="4">
        <text>2 GTP = 3',3'-c-di-GMP + 2 diphosphate</text>
        <dbReference type="Rhea" id="RHEA:24898"/>
        <dbReference type="ChEBI" id="CHEBI:33019"/>
        <dbReference type="ChEBI" id="CHEBI:37565"/>
        <dbReference type="ChEBI" id="CHEBI:58805"/>
        <dbReference type="EC" id="2.7.7.65"/>
    </reaction>
</comment>
<dbReference type="InterPro" id="IPR008207">
    <property type="entry name" value="Sig_transdc_His_kin_Hpt_dom"/>
</dbReference>
<name>A0A839HGG2_9GAMM</name>
<dbReference type="RefSeq" id="WP_182583999.1">
    <property type="nucleotide sequence ID" value="NZ_JABVCQ010000017.1"/>
</dbReference>
<comment type="caution">
    <text evidence="11">The sequence shown here is derived from an EMBL/GenBank/DDBJ whole genome shotgun (WGS) entry which is preliminary data.</text>
</comment>
<dbReference type="SMART" id="SM00267">
    <property type="entry name" value="GGDEF"/>
    <property type="match status" value="1"/>
</dbReference>
<feature type="modified residue" description="Phosphohistidine" evidence="5">
    <location>
        <position position="659"/>
    </location>
</feature>
<dbReference type="Pfam" id="PF01627">
    <property type="entry name" value="Hpt"/>
    <property type="match status" value="1"/>
</dbReference>
<dbReference type="GO" id="GO:1902201">
    <property type="term" value="P:negative regulation of bacterial-type flagellum-dependent cell motility"/>
    <property type="evidence" value="ECO:0007669"/>
    <property type="project" value="TreeGrafter"/>
</dbReference>
<dbReference type="FunFam" id="3.30.70.270:FF:000001">
    <property type="entry name" value="Diguanylate cyclase domain protein"/>
    <property type="match status" value="1"/>
</dbReference>
<dbReference type="GO" id="GO:0052621">
    <property type="term" value="F:diguanylate cyclase activity"/>
    <property type="evidence" value="ECO:0007669"/>
    <property type="project" value="UniProtKB-EC"/>
</dbReference>
<dbReference type="Pfam" id="PF00990">
    <property type="entry name" value="GGDEF"/>
    <property type="match status" value="1"/>
</dbReference>
<evidence type="ECO:0000259" key="10">
    <source>
        <dbReference type="PROSITE" id="PS50894"/>
    </source>
</evidence>
<evidence type="ECO:0000259" key="8">
    <source>
        <dbReference type="PROSITE" id="PS50110"/>
    </source>
</evidence>
<dbReference type="SUPFAM" id="SSF47226">
    <property type="entry name" value="Histidine-containing phosphotransfer domain, HPT domain"/>
    <property type="match status" value="1"/>
</dbReference>
<dbReference type="InterPro" id="IPR036641">
    <property type="entry name" value="HPT_dom_sf"/>
</dbReference>
<dbReference type="PROSITE" id="PS50894">
    <property type="entry name" value="HPT"/>
    <property type="match status" value="1"/>
</dbReference>
<dbReference type="GO" id="GO:0000160">
    <property type="term" value="P:phosphorelay signal transduction system"/>
    <property type="evidence" value="ECO:0007669"/>
    <property type="project" value="UniProtKB-KW"/>
</dbReference>
<keyword evidence="3" id="KW-0902">Two-component regulatory system</keyword>
<feature type="domain" description="Response regulatory" evidence="8">
    <location>
        <begin position="445"/>
        <end position="565"/>
    </location>
</feature>
<dbReference type="GO" id="GO:0004672">
    <property type="term" value="F:protein kinase activity"/>
    <property type="evidence" value="ECO:0007669"/>
    <property type="project" value="UniProtKB-ARBA"/>
</dbReference>
<dbReference type="CDD" id="cd17546">
    <property type="entry name" value="REC_hyHK_CKI1_RcsC-like"/>
    <property type="match status" value="1"/>
</dbReference>
<dbReference type="SUPFAM" id="SSF55073">
    <property type="entry name" value="Nucleotide cyclase"/>
    <property type="match status" value="1"/>
</dbReference>
<feature type="domain" description="GGDEF" evidence="9">
    <location>
        <begin position="167"/>
        <end position="304"/>
    </location>
</feature>
<dbReference type="Gene3D" id="1.20.120.160">
    <property type="entry name" value="HPT domain"/>
    <property type="match status" value="1"/>
</dbReference>
<dbReference type="GO" id="GO:0043709">
    <property type="term" value="P:cell adhesion involved in single-species biofilm formation"/>
    <property type="evidence" value="ECO:0007669"/>
    <property type="project" value="TreeGrafter"/>
</dbReference>
<evidence type="ECO:0000256" key="2">
    <source>
        <dbReference type="ARBA" id="ARBA00012528"/>
    </source>
</evidence>
<evidence type="ECO:0000256" key="1">
    <source>
        <dbReference type="ARBA" id="ARBA00001946"/>
    </source>
</evidence>
<dbReference type="Gene3D" id="3.40.50.2300">
    <property type="match status" value="2"/>
</dbReference>
<evidence type="ECO:0000256" key="4">
    <source>
        <dbReference type="ARBA" id="ARBA00034247"/>
    </source>
</evidence>
<evidence type="ECO:0000256" key="5">
    <source>
        <dbReference type="PROSITE-ProRule" id="PRU00110"/>
    </source>
</evidence>
<dbReference type="Proteomes" id="UP000548632">
    <property type="component" value="Unassembled WGS sequence"/>
</dbReference>
<protein>
    <recommendedName>
        <fullName evidence="2">diguanylate cyclase</fullName>
        <ecNumber evidence="2">2.7.7.65</ecNumber>
    </recommendedName>
</protein>
<dbReference type="EC" id="2.7.7.65" evidence="2"/>
<dbReference type="Pfam" id="PF00072">
    <property type="entry name" value="Response_reg"/>
    <property type="match status" value="2"/>
</dbReference>
<organism evidence="11 12">
    <name type="scientific">Thiospirillum jenense</name>
    <dbReference type="NCBI Taxonomy" id="1653858"/>
    <lineage>
        <taxon>Bacteria</taxon>
        <taxon>Pseudomonadati</taxon>
        <taxon>Pseudomonadota</taxon>
        <taxon>Gammaproteobacteria</taxon>
        <taxon>Chromatiales</taxon>
        <taxon>Chromatiaceae</taxon>
        <taxon>Thiospirillum</taxon>
    </lineage>
</organism>
<feature type="domain" description="Response regulatory" evidence="8">
    <location>
        <begin position="8"/>
        <end position="124"/>
    </location>
</feature>
<feature type="modified residue" description="4-aspartylphosphate" evidence="6">
    <location>
        <position position="57"/>
    </location>
</feature>
<gene>
    <name evidence="11" type="ORF">HUK38_09035</name>
</gene>
<dbReference type="InterPro" id="IPR001789">
    <property type="entry name" value="Sig_transdc_resp-reg_receiver"/>
</dbReference>
<dbReference type="EMBL" id="JABVCQ010000017">
    <property type="protein sequence ID" value="MBB1126376.1"/>
    <property type="molecule type" value="Genomic_DNA"/>
</dbReference>
<proteinExistence type="predicted"/>
<sequence length="721" mass="78250">MMKEKDYSILVVDDEPANVLLLTRMLQDSYTVRSALSGGEALAIAQSDDKPALILLDVMMPELDGFEVCRRLKDQPDTKDIMVIFVTAMGDSAAEEVGLNLGAVDYIAKPLRWPIVRARVRNHMNVRKKTDMLEAMSYIDGLTHAHNRRRFDMTLPIEWQRGRRTRRPLALVMIDFDHFKALNDHYGHGSGDICLQQGAAAMTSTLRRPGDLLARYGGEEFVVLLPDTDLEGARRRAEEMRLAVKALRLPHEYSSVADHVTISLGVAAAVPDPIFEPLQLLELADQALNRAKTEGRDRVGIAPPLGTTRSIPAFADCTLVAMPEQPTDTPTAAPEASCKPSPTERNVTSQYREAQTLMGVTITTLEHLLDTPLSGEQRQCVETLRSSAAQLRSFLNSDALKTSVTLAPATALVGGSATSDAPVKSAVAETMAASAAAVAKLAEVRLLLVDDNRANRTVITAMLRKLGYQDVVAVGGGHSALQHLAQQDVDLVLTDCQMPDMNGMELVKRIRSADSEVRQHEVPVIALTGLTDSSAQNLCMQAGINGYLVKPVNLVDLAAMLTKHLGDRATSQLILEPPTPPVPAATNVPTPAATLTPAPLGDDLSPLFRSRELLERVGQDPDIASAVVGQFLSDVPMRIVELHTSLSIGDVERVKFLAHSIKGLAGTIAAPGLQNLAARLETGTQDIASDLILAGELDAEYRRLARVLRHSLQQWTKQRTD</sequence>
<dbReference type="PANTHER" id="PTHR45138:SF9">
    <property type="entry name" value="DIGUANYLATE CYCLASE DGCM-RELATED"/>
    <property type="match status" value="1"/>
</dbReference>
<feature type="modified residue" description="4-aspartylphosphate" evidence="6">
    <location>
        <position position="495"/>
    </location>
</feature>
<dbReference type="InterPro" id="IPR011006">
    <property type="entry name" value="CheY-like_superfamily"/>
</dbReference>
<dbReference type="InterPro" id="IPR000160">
    <property type="entry name" value="GGDEF_dom"/>
</dbReference>
<comment type="cofactor">
    <cofactor evidence="1">
        <name>Mg(2+)</name>
        <dbReference type="ChEBI" id="CHEBI:18420"/>
    </cofactor>
</comment>
<accession>A0A839HGG2</accession>
<dbReference type="PROSITE" id="PS50110">
    <property type="entry name" value="RESPONSE_REGULATORY"/>
    <property type="match status" value="2"/>
</dbReference>
<dbReference type="CDD" id="cd01949">
    <property type="entry name" value="GGDEF"/>
    <property type="match status" value="1"/>
</dbReference>
<dbReference type="PROSITE" id="PS50887">
    <property type="entry name" value="GGDEF"/>
    <property type="match status" value="1"/>
</dbReference>
<dbReference type="SMART" id="SM00448">
    <property type="entry name" value="REC"/>
    <property type="match status" value="2"/>
</dbReference>
<dbReference type="PANTHER" id="PTHR45138">
    <property type="entry name" value="REGULATORY COMPONENTS OF SENSORY TRANSDUCTION SYSTEM"/>
    <property type="match status" value="1"/>
</dbReference>
<dbReference type="Gene3D" id="3.30.70.270">
    <property type="match status" value="1"/>
</dbReference>
<dbReference type="AlphaFoldDB" id="A0A839HGG2"/>
<evidence type="ECO:0000313" key="11">
    <source>
        <dbReference type="EMBL" id="MBB1126376.1"/>
    </source>
</evidence>
<dbReference type="NCBIfam" id="TIGR00254">
    <property type="entry name" value="GGDEF"/>
    <property type="match status" value="1"/>
</dbReference>
<keyword evidence="12" id="KW-1185">Reference proteome</keyword>
<dbReference type="InterPro" id="IPR029787">
    <property type="entry name" value="Nucleotide_cyclase"/>
</dbReference>
<dbReference type="InterPro" id="IPR043128">
    <property type="entry name" value="Rev_trsase/Diguanyl_cyclase"/>
</dbReference>
<keyword evidence="6" id="KW-0597">Phosphoprotein</keyword>
<reference evidence="11 12" key="1">
    <citation type="journal article" date="2020" name="Arch. Microbiol.">
        <title>The genome sequence of the giant phototrophic gammaproteobacterium Thiospirillum jenense gives insight into its physiological properties and phylogenetic relationships.</title>
        <authorList>
            <person name="Imhoff J.F."/>
            <person name="Meyer T.E."/>
            <person name="Kyndt J.A."/>
        </authorList>
    </citation>
    <scope>NUCLEOTIDE SEQUENCE [LARGE SCALE GENOMIC DNA]</scope>
    <source>
        <strain evidence="11 12">DSM 216</strain>
    </source>
</reference>
<feature type="domain" description="HPt" evidence="10">
    <location>
        <begin position="620"/>
        <end position="715"/>
    </location>
</feature>
<evidence type="ECO:0000256" key="6">
    <source>
        <dbReference type="PROSITE-ProRule" id="PRU00169"/>
    </source>
</evidence>
<dbReference type="InterPro" id="IPR050469">
    <property type="entry name" value="Diguanylate_Cyclase"/>
</dbReference>
<dbReference type="SUPFAM" id="SSF52172">
    <property type="entry name" value="CheY-like"/>
    <property type="match status" value="2"/>
</dbReference>
<evidence type="ECO:0000259" key="9">
    <source>
        <dbReference type="PROSITE" id="PS50887"/>
    </source>
</evidence>
<evidence type="ECO:0000313" key="12">
    <source>
        <dbReference type="Proteomes" id="UP000548632"/>
    </source>
</evidence>
<evidence type="ECO:0000256" key="3">
    <source>
        <dbReference type="ARBA" id="ARBA00023012"/>
    </source>
</evidence>